<dbReference type="PANTHER" id="PTHR21301:SF12">
    <property type="match status" value="1"/>
</dbReference>
<dbReference type="GeneID" id="117363075"/>
<dbReference type="Proteomes" id="UP000515159">
    <property type="component" value="Chromosome 6"/>
</dbReference>
<evidence type="ECO:0000259" key="1">
    <source>
        <dbReference type="Pfam" id="PF26215"/>
    </source>
</evidence>
<dbReference type="PANTHER" id="PTHR21301">
    <property type="entry name" value="REVERSE TRANSCRIPTASE"/>
    <property type="match status" value="1"/>
</dbReference>
<evidence type="ECO:0000313" key="3">
    <source>
        <dbReference type="RefSeq" id="XP_033806226.1"/>
    </source>
</evidence>
<dbReference type="Pfam" id="PF26215">
    <property type="entry name" value="HTH_animal"/>
    <property type="match status" value="1"/>
</dbReference>
<name>A0A6P8RLJ8_GEOSA</name>
<feature type="domain" description="Helix-turn-helix" evidence="1">
    <location>
        <begin position="105"/>
        <end position="162"/>
    </location>
</feature>
<dbReference type="KEGG" id="gsh:117363075"/>
<dbReference type="InParanoid" id="A0A6P8RLJ8"/>
<dbReference type="AlphaFoldDB" id="A0A6P8RLJ8"/>
<organism evidence="2 3">
    <name type="scientific">Geotrypetes seraphini</name>
    <name type="common">Gaboon caecilian</name>
    <name type="synonym">Caecilia seraphini</name>
    <dbReference type="NCBI Taxonomy" id="260995"/>
    <lineage>
        <taxon>Eukaryota</taxon>
        <taxon>Metazoa</taxon>
        <taxon>Chordata</taxon>
        <taxon>Craniata</taxon>
        <taxon>Vertebrata</taxon>
        <taxon>Euteleostomi</taxon>
        <taxon>Amphibia</taxon>
        <taxon>Gymnophiona</taxon>
        <taxon>Geotrypetes</taxon>
    </lineage>
</organism>
<proteinExistence type="predicted"/>
<reference evidence="3" key="1">
    <citation type="submission" date="2025-08" db="UniProtKB">
        <authorList>
            <consortium name="RefSeq"/>
        </authorList>
    </citation>
    <scope>IDENTIFICATION</scope>
</reference>
<gene>
    <name evidence="3" type="primary">LOC117363075</name>
</gene>
<accession>A0A6P8RLJ8</accession>
<keyword evidence="2" id="KW-1185">Reference proteome</keyword>
<dbReference type="InterPro" id="IPR058912">
    <property type="entry name" value="HTH_animal"/>
</dbReference>
<dbReference type="OrthoDB" id="9907881at2759"/>
<evidence type="ECO:0000313" key="2">
    <source>
        <dbReference type="Proteomes" id="UP000515159"/>
    </source>
</evidence>
<dbReference type="RefSeq" id="XP_033806226.1">
    <property type="nucleotide sequence ID" value="XM_033950335.1"/>
</dbReference>
<sequence length="393" mass="46125">MGSKMAPSIACLYVSQFESKFLYPSEYWKFFLFWKRYIDDVLAVWIGTSEDLICFCEWLNSCDSNLQFTMTMDSHQVAFLDISITLINGQFKTSIFRKPTDRNNLLQYDSFHPKHLRNNIPTGQFLRLRRLCSTVEEYVSKADELKHRFFVRGYPLSVLKKAYKRGLYANRLLLLQPQQKTDVSPLVCVLPYSIHAFQIKKIIKQHWPILQYHEVFQDVPRFAFSKPLNLKQQLTHSQFLSSAASNYISGQHLPCGHCKYCQFSVTIQQMSLPSRRKYTQHATNCESHHIIYAISCPCQLIYVGNTTRSLKYRIGEHMSRIRTAVQEAPLVQHWQMTHHAITDLRFTVLDYHSNVRGGDIARVLWRKEQKWIYDLNTLHPNGLNNEIEWAAFL</sequence>
<protein>
    <submittedName>
        <fullName evidence="3">Uncharacterized protein LOC117363075</fullName>
    </submittedName>
</protein>